<feature type="binding site" evidence="4">
    <location>
        <begin position="1053"/>
        <end position="1060"/>
    </location>
    <ligand>
        <name>ATP</name>
        <dbReference type="ChEBI" id="CHEBI:30616"/>
    </ligand>
</feature>
<dbReference type="InterPro" id="IPR008984">
    <property type="entry name" value="SMAD_FHA_dom_sf"/>
</dbReference>
<gene>
    <name evidence="8" type="primary">essC</name>
    <name evidence="8" type="ORF">E1I69_11175</name>
</gene>
<name>A0A4S3PRY3_9BACI</name>
<dbReference type="InterPro" id="IPR023839">
    <property type="entry name" value="Firmicutes_EssC_C"/>
</dbReference>
<dbReference type="Pfam" id="PF00498">
    <property type="entry name" value="FHA"/>
    <property type="match status" value="1"/>
</dbReference>
<evidence type="ECO:0000313" key="9">
    <source>
        <dbReference type="Proteomes" id="UP000306477"/>
    </source>
</evidence>
<keyword evidence="5" id="KW-1133">Transmembrane helix</keyword>
<dbReference type="STRING" id="1033734.GCA_000285535_02207"/>
<comment type="caution">
    <text evidence="8">The sequence shown here is derived from an EMBL/GenBank/DDBJ whole genome shotgun (WGS) entry which is preliminary data.</text>
</comment>
<sequence>MILTLFDREKAFTFVLPERVTGRYILTSEDTHGRAADMMAIEAEDGKWFLKSNKSAFLMNDKQEILVKQEIEPFKTYTISRNHDASALLYVEPPTSDRNEYTKHEVTGSSIRIGRGNDSHIRFSNKLVSSSHCVIQYDAQGHAVIHDNNSSNGTYVNGERVKEKVLSTGDVIYIMGLKIIYNGKLLSLNNPHQLVFLDRNAFRPFEVQKPIIEDEEPLDDFETEEINDDLFYRSPRFKRDIKRTEIRIDPPPQQRELDETPLMFMIGPSLTMGMGSLFMGLFTLNNVMSRGGKFTEALPTLIMSFSMLIGTVLWPILTKRHEKKLRIKHEAKRQKKYSKYIEEMGQKIEDECVRQSEILHENHVALQNLISRITMRKRNLWERAIGQDDFLKVRLGIGDLPLNAELKYPEKKFTLEDDNLQDELYKMVEAPHILKQVPVTLSFVEEYVSGVIGRRSRVQDFVKGLIFQLTALHSYDELKLVFLYDKDEEEYWKFTKWLPHVWDEGMQIRFIATDATEVKELSAYFEKEITNRAAMDEEQLKDLDQHYLIFSMSKSLASRAEMFNLLLEEKKNIGISLVTLYDELKNLPKECTMVVELADDMSKIYDKDDISGSYTAFDAEFYERDDAEEVAIRLANIQLASSVEAYTLPDMITFLEMFGVSKIEHLNALTRWKENNPVLSIETPIGVDTMGELFKLDLHEKYHGPHGLIAGMTGSGKSEFIMTFILSLAVNYHPDEVAFILIDYKGGGMANAFLNLPHLAGTITNLDGAAVKRSLISIQSELKRRQSIFSETSRRMNVSNIDIYKYQKLYREGQVSEPLQHLFMISDEFAELKTQQPEFMEQLVSAARIGRSLGVHLILATQKPSGVVDDQIWSNSKFRISLKVQEKADSMEVIKRPDAAELSQTGRFYLQVGYNELFELGQSAWAGAPYYPAEKVEKHVDESISVIDHLGRVIKSAKIDRRTMVKNPPKQIDEVTNYLESLAKQENITVKQLWLDPIPAKIYLDQLVEKYPKATTNRFELNPVIGEYDDPANQRQNVMRLPITQDGNTIIYGVAGSGKTTFVASIMYSLMESHTPDELNAYLLDFSSETLSWFREAPHVGDVLLSHDSEKIDNLFKMMNSEIERRKKQLSNYGGDLQTYNRLSEDGLPSIVIVIHNYAAFSEMYEGHEETISYLTREGTKYGIYFIVTAAHTGAIRYRLMQNFKQLYVLQLNDTSEYSAVLGNVDGVFPSKHKGRGIFKADGVYEFQVALITEGVHDMYQYITDYCRRLRDSWGKSAAKRIPVLPEKVDIEYLHDEIRYNKSHKLPVGVEKDSLAVTYFDFGQYFVNLVLASSSEACTGVMQGISEIVHDNEKNEVVVLDPNEELIRVGGKHVSNAAELEETIVYLFNTLVFRNNTTKDAIEEGATPPEFEPIYCIIHSFNDLMMLLSEDGQDKLKVFLERIDGLNVFMVISDRADSLNSFAFEPWFKKQVSLSDGIWVGNGITDQYLMKVSKVTNSMYQEIPEDFGYVLTKGKPKLVKLLTGSKSREEEAVYHG</sequence>
<dbReference type="OrthoDB" id="9807790at2"/>
<evidence type="ECO:0000256" key="2">
    <source>
        <dbReference type="ARBA" id="ARBA00022741"/>
    </source>
</evidence>
<dbReference type="PROSITE" id="PS50006">
    <property type="entry name" value="FHA_DOMAIN"/>
    <property type="match status" value="1"/>
</dbReference>
<keyword evidence="2 4" id="KW-0547">Nucleotide-binding</keyword>
<evidence type="ECO:0000259" key="6">
    <source>
        <dbReference type="PROSITE" id="PS50006"/>
    </source>
</evidence>
<dbReference type="Gene3D" id="3.40.50.300">
    <property type="entry name" value="P-loop containing nucleotide triphosphate hydrolases"/>
    <property type="match status" value="2"/>
</dbReference>
<dbReference type="RefSeq" id="WP_136379697.1">
    <property type="nucleotide sequence ID" value="NZ_SLUB01000017.1"/>
</dbReference>
<dbReference type="GO" id="GO:0003677">
    <property type="term" value="F:DNA binding"/>
    <property type="evidence" value="ECO:0007669"/>
    <property type="project" value="InterPro"/>
</dbReference>
<keyword evidence="5" id="KW-0812">Transmembrane</keyword>
<reference evidence="8 9" key="1">
    <citation type="journal article" date="2019" name="Indoor Air">
        <title>Impacts of indoor surface finishes on bacterial viability.</title>
        <authorList>
            <person name="Hu J."/>
            <person name="Maamar S.B."/>
            <person name="Glawe A.J."/>
            <person name="Gottel N."/>
            <person name="Gilbert J.A."/>
            <person name="Hartmann E.M."/>
        </authorList>
    </citation>
    <scope>NUCLEOTIDE SEQUENCE [LARGE SCALE GENOMIC DNA]</scope>
    <source>
        <strain evidence="8 9">AF060A6</strain>
    </source>
</reference>
<feature type="binding site" evidence="4">
    <location>
        <begin position="711"/>
        <end position="718"/>
    </location>
    <ligand>
        <name>ATP</name>
        <dbReference type="ChEBI" id="CHEBI:30616"/>
    </ligand>
</feature>
<feature type="transmembrane region" description="Helical" evidence="5">
    <location>
        <begin position="262"/>
        <end position="285"/>
    </location>
</feature>
<dbReference type="SUPFAM" id="SSF49879">
    <property type="entry name" value="SMAD/FHA domain"/>
    <property type="match status" value="1"/>
</dbReference>
<dbReference type="Pfam" id="PF01580">
    <property type="entry name" value="FtsK_SpoIIIE"/>
    <property type="match status" value="2"/>
</dbReference>
<accession>A0A4S3PRY3</accession>
<dbReference type="CDD" id="cd00060">
    <property type="entry name" value="FHA"/>
    <property type="match status" value="1"/>
</dbReference>
<feature type="domain" description="FHA" evidence="6">
    <location>
        <begin position="111"/>
        <end position="161"/>
    </location>
</feature>
<feature type="domain" description="FtsK" evidence="7">
    <location>
        <begin position="691"/>
        <end position="891"/>
    </location>
</feature>
<evidence type="ECO:0000256" key="3">
    <source>
        <dbReference type="ARBA" id="ARBA00022840"/>
    </source>
</evidence>
<dbReference type="PANTHER" id="PTHR22683:SF1">
    <property type="entry name" value="TYPE VII SECRETION SYSTEM PROTEIN ESSC"/>
    <property type="match status" value="1"/>
</dbReference>
<dbReference type="SUPFAM" id="SSF52540">
    <property type="entry name" value="P-loop containing nucleoside triphosphate hydrolases"/>
    <property type="match status" value="2"/>
</dbReference>
<dbReference type="EMBL" id="SLUB01000017">
    <property type="protein sequence ID" value="THE12419.1"/>
    <property type="molecule type" value="Genomic_DNA"/>
</dbReference>
<dbReference type="SMART" id="SM00240">
    <property type="entry name" value="FHA"/>
    <property type="match status" value="1"/>
</dbReference>
<evidence type="ECO:0000313" key="8">
    <source>
        <dbReference type="EMBL" id="THE12419.1"/>
    </source>
</evidence>
<keyword evidence="5" id="KW-0472">Membrane</keyword>
<dbReference type="PROSITE" id="PS50901">
    <property type="entry name" value="FTSK"/>
    <property type="match status" value="2"/>
</dbReference>
<keyword evidence="9" id="KW-1185">Reference proteome</keyword>
<evidence type="ECO:0000256" key="5">
    <source>
        <dbReference type="SAM" id="Phobius"/>
    </source>
</evidence>
<keyword evidence="3 4" id="KW-0067">ATP-binding</keyword>
<dbReference type="NCBIfam" id="TIGR03928">
    <property type="entry name" value="T7_EssCb_Firm"/>
    <property type="match status" value="1"/>
</dbReference>
<dbReference type="GO" id="GO:0005524">
    <property type="term" value="F:ATP binding"/>
    <property type="evidence" value="ECO:0007669"/>
    <property type="project" value="UniProtKB-UniRule"/>
</dbReference>
<protein>
    <submittedName>
        <fullName evidence="8">Type VII secretion protein EssC</fullName>
    </submittedName>
</protein>
<dbReference type="InterPro" id="IPR002543">
    <property type="entry name" value="FtsK_dom"/>
</dbReference>
<dbReference type="GO" id="GO:0016020">
    <property type="term" value="C:membrane"/>
    <property type="evidence" value="ECO:0007669"/>
    <property type="project" value="UniProtKB-SubCell"/>
</dbReference>
<organism evidence="8 9">
    <name type="scientific">Bacillus timonensis</name>
    <dbReference type="NCBI Taxonomy" id="1033734"/>
    <lineage>
        <taxon>Bacteria</taxon>
        <taxon>Bacillati</taxon>
        <taxon>Bacillota</taxon>
        <taxon>Bacilli</taxon>
        <taxon>Bacillales</taxon>
        <taxon>Bacillaceae</taxon>
        <taxon>Bacillus</taxon>
    </lineage>
</organism>
<evidence type="ECO:0000256" key="1">
    <source>
        <dbReference type="ARBA" id="ARBA00022737"/>
    </source>
</evidence>
<dbReference type="PANTHER" id="PTHR22683">
    <property type="entry name" value="SPORULATION PROTEIN RELATED"/>
    <property type="match status" value="1"/>
</dbReference>
<feature type="domain" description="FtsK" evidence="7">
    <location>
        <begin position="1036"/>
        <end position="1219"/>
    </location>
</feature>
<dbReference type="CDD" id="cd01127">
    <property type="entry name" value="TrwB_TraG_TraD_VirD4"/>
    <property type="match status" value="1"/>
</dbReference>
<dbReference type="InterPro" id="IPR050206">
    <property type="entry name" value="FtsK/SpoIIIE/SftA"/>
</dbReference>
<dbReference type="InterPro" id="IPR000253">
    <property type="entry name" value="FHA_dom"/>
</dbReference>
<evidence type="ECO:0000259" key="7">
    <source>
        <dbReference type="PROSITE" id="PS50901"/>
    </source>
</evidence>
<proteinExistence type="predicted"/>
<dbReference type="Gene3D" id="2.60.200.20">
    <property type="match status" value="1"/>
</dbReference>
<evidence type="ECO:0000256" key="4">
    <source>
        <dbReference type="PROSITE-ProRule" id="PRU00289"/>
    </source>
</evidence>
<dbReference type="Proteomes" id="UP000306477">
    <property type="component" value="Unassembled WGS sequence"/>
</dbReference>
<keyword evidence="1" id="KW-0677">Repeat</keyword>
<feature type="transmembrane region" description="Helical" evidence="5">
    <location>
        <begin position="297"/>
        <end position="317"/>
    </location>
</feature>
<dbReference type="InterPro" id="IPR027417">
    <property type="entry name" value="P-loop_NTPase"/>
</dbReference>